<proteinExistence type="predicted"/>
<dbReference type="Proteomes" id="UP000241074">
    <property type="component" value="Chromosome"/>
</dbReference>
<evidence type="ECO:0000256" key="1">
    <source>
        <dbReference type="SAM" id="MobiDB-lite"/>
    </source>
</evidence>
<reference evidence="2 3" key="2">
    <citation type="submission" date="2018-03" db="EMBL/GenBank/DDBJ databases">
        <authorList>
            <person name="Keele B.F."/>
        </authorList>
    </citation>
    <scope>NUCLEOTIDE SEQUENCE [LARGE SCALE GENOMIC DNA]</scope>
    <source>
        <strain evidence="2 3">D13</strain>
    </source>
</reference>
<feature type="region of interest" description="Disordered" evidence="1">
    <location>
        <begin position="271"/>
        <end position="290"/>
    </location>
</feature>
<dbReference type="EMBL" id="CP027860">
    <property type="protein sequence ID" value="AVP96689.1"/>
    <property type="molecule type" value="Genomic_DNA"/>
</dbReference>
<reference evidence="2 3" key="1">
    <citation type="submission" date="2018-03" db="EMBL/GenBank/DDBJ databases">
        <title>Ahniella affigens gen. nov., sp. nov., a gammaproteobacterium isolated from sandy soil near a stream.</title>
        <authorList>
            <person name="Ko Y."/>
            <person name="Kim J.-H."/>
        </authorList>
    </citation>
    <scope>NUCLEOTIDE SEQUENCE [LARGE SCALE GENOMIC DNA]</scope>
    <source>
        <strain evidence="2 3">D13</strain>
    </source>
</reference>
<gene>
    <name evidence="2" type="ORF">C7S18_05485</name>
</gene>
<sequence length="361" mass="39197">MKRLLLIVPAVLVLLVGAVVLLPHSAQMPEAMRAEAARPVERVVASSFSAAIPPNAEPAMAMRVVQLADATDTPYSPAQWPALPSLDAPVLSLFDTLKARAEQGDAGAACRLVMELEQCRELEDMRLTIERGRADQIIGQLAMIRSLEARAERARFLLNRCSGLADTHYRAAYDMTKRAAIAGHRPSLARYLSGGVFSQDLGLSIDFLEDYRTEAPRILEASVQRGSLQALSMLANAPVGSNIAIPDAVRDNPVEVASLKLLWQRVMREMQNQSNSAKQPPSDDASSLLSDVDQAAAQSLAASRYQAWFVDSGGMEALREFARRPINLHQQPDMNTQCTEGYDPAPVSKAPIAWGTTPSSP</sequence>
<keyword evidence="3" id="KW-1185">Reference proteome</keyword>
<protein>
    <submittedName>
        <fullName evidence="2">Uncharacterized protein</fullName>
    </submittedName>
</protein>
<dbReference type="OrthoDB" id="5966693at2"/>
<dbReference type="RefSeq" id="WP_106890617.1">
    <property type="nucleotide sequence ID" value="NZ_CP027860.1"/>
</dbReference>
<organism evidence="2 3">
    <name type="scientific">Ahniella affigens</name>
    <dbReference type="NCBI Taxonomy" id="2021234"/>
    <lineage>
        <taxon>Bacteria</taxon>
        <taxon>Pseudomonadati</taxon>
        <taxon>Pseudomonadota</taxon>
        <taxon>Gammaproteobacteria</taxon>
        <taxon>Lysobacterales</taxon>
        <taxon>Rhodanobacteraceae</taxon>
        <taxon>Ahniella</taxon>
    </lineage>
</organism>
<evidence type="ECO:0000313" key="2">
    <source>
        <dbReference type="EMBL" id="AVP96689.1"/>
    </source>
</evidence>
<dbReference type="KEGG" id="xba:C7S18_05485"/>
<dbReference type="AlphaFoldDB" id="A0A2P1PPB8"/>
<accession>A0A2P1PPB8</accession>
<name>A0A2P1PPB8_9GAMM</name>
<feature type="region of interest" description="Disordered" evidence="1">
    <location>
        <begin position="332"/>
        <end position="361"/>
    </location>
</feature>
<evidence type="ECO:0000313" key="3">
    <source>
        <dbReference type="Proteomes" id="UP000241074"/>
    </source>
</evidence>
<feature type="compositionally biased region" description="Low complexity" evidence="1">
    <location>
        <begin position="279"/>
        <end position="290"/>
    </location>
</feature>